<sequence>MPQHSFITNQEILLSDIINDILPTTDELYFLVGYFYFSGYKELYENIKHKTLKILIGMDIEASLYNGLKEVYIASSIQDMGDEDIKEKVYQSYVEMISNIEEFDSSEFKESFYHFLEMVKKGLIEIRKTRIPNHAKMYIFRKSKVHNENGNYPGVVITGSSNLSISGLSDRSEINVILRDKQDYENAKEIFDSLWENSVEILSKNNLDIFHKKVLSNVWFESPLEPFLLYLRVLKEYFEVEKPEGLKYPQEITEGLYINLEYQKDAINRAISTIKKHNGVIIADVVGLGKSIIAATIANYFQLETVIIAPPHLMDEWEKYRKKFEIRGKVYSSGLLDKAYEDYKKITKDMLIIIDESHKYRNEATQTYGYLHKLCSGRKVILLTATPFNNRVEDIFSMIKLFQIPGKSTIQTTETLALTFRNLINEEKQLTKKSKNNEQINYDEEIKKIGKQIRNIIEPFIIRRTRIDLEKIPRYRDDLKRQGISFSEVESPKLIKYDLDELTEIYEWTIEQICPPDLRPEEYKSKKKGLIGARYKPVDYLKNYEKYKKQVEEKFGSFELFAQGQRNIASFMRRMLVYRFESSIPSFLKSIDNMIDSYNNMIKWVNKFNQVPIYKKGYIPDPEDLFNEEFKGNVDEELFPEITSKDLLENKSKENVINRLKNKGIWFIDGNEIRKEFIEEIERDIKLLEKVKNRWVDENKSNKYEDKKLKELKKYLENFLKEQPNRKIVIFSQFADTVDYIYNELKEKFKIIKYNSSLKQKSLDEIVKNFDAGLPEYEQKHEYDILISTDAISEGYNLHRAGILINYDIPYNPTRVIQRFGRINRINKKVFEKLYIYNCFPTYIGEEETKIKAISTMKIFIIQELLGSDTKILTDDEKIQSFFVEQFKNQIDEESKESWDTYYLAFLDKIKKDYPTLIERADKIPLKTKIKRKNNNGKGIITFAKKGYNYLFCFIDENNKVELLDAKNGIEMFKCELEEKGEEVSESFDEKYKILKKYISNQKKKRTLDKGEQKTFEIVRLLEEKVKDRSNYLKLLRETIEELNGLPDYCMREINKIDLNSDLYSEVDNLKTKIPEDYLKNIKRRAQTIDESKETIILSEEF</sequence>
<dbReference type="Pfam" id="PF13091">
    <property type="entry name" value="PLDc_2"/>
    <property type="match status" value="1"/>
</dbReference>
<dbReference type="InterPro" id="IPR014001">
    <property type="entry name" value="Helicase_ATP-bd"/>
</dbReference>
<keyword evidence="1" id="KW-0378">Hydrolase</keyword>
<dbReference type="Pfam" id="PF00271">
    <property type="entry name" value="Helicase_C"/>
    <property type="match status" value="1"/>
</dbReference>
<dbReference type="PROSITE" id="PS51194">
    <property type="entry name" value="HELICASE_CTER"/>
    <property type="match status" value="1"/>
</dbReference>
<dbReference type="InterPro" id="IPR038718">
    <property type="entry name" value="SNF2-like_sf"/>
</dbReference>
<dbReference type="GO" id="GO:0031297">
    <property type="term" value="P:replication fork processing"/>
    <property type="evidence" value="ECO:0007669"/>
    <property type="project" value="TreeGrafter"/>
</dbReference>
<keyword evidence="4" id="KW-0547">Nucleotide-binding</keyword>
<dbReference type="GO" id="GO:0016787">
    <property type="term" value="F:hydrolase activity"/>
    <property type="evidence" value="ECO:0007669"/>
    <property type="project" value="UniProtKB-KW"/>
</dbReference>
<dbReference type="InterPro" id="IPR049730">
    <property type="entry name" value="SNF2/RAD54-like_C"/>
</dbReference>
<comment type="caution">
    <text evidence="4">The sequence shown here is derived from an EMBL/GenBank/DDBJ whole genome shotgun (WGS) entry which is preliminary data.</text>
</comment>
<dbReference type="Gene3D" id="3.40.50.300">
    <property type="entry name" value="P-loop containing nucleotide triphosphate hydrolases"/>
    <property type="match status" value="1"/>
</dbReference>
<dbReference type="EMBL" id="DSTT01000002">
    <property type="protein sequence ID" value="HFK23363.1"/>
    <property type="molecule type" value="Genomic_DNA"/>
</dbReference>
<feature type="domain" description="Helicase ATP-binding" evidence="2">
    <location>
        <begin position="271"/>
        <end position="405"/>
    </location>
</feature>
<dbReference type="GO" id="GO:0006281">
    <property type="term" value="P:DNA repair"/>
    <property type="evidence" value="ECO:0007669"/>
    <property type="project" value="TreeGrafter"/>
</dbReference>
<dbReference type="PANTHER" id="PTHR45766:SF6">
    <property type="entry name" value="SWI_SNF-RELATED MATRIX-ASSOCIATED ACTIN-DEPENDENT REGULATOR OF CHROMATIN SUBFAMILY A-LIKE PROTEIN 1"/>
    <property type="match status" value="1"/>
</dbReference>
<dbReference type="SMART" id="SM00490">
    <property type="entry name" value="HELICc"/>
    <property type="match status" value="1"/>
</dbReference>
<proteinExistence type="predicted"/>
<gene>
    <name evidence="4" type="ORF">ENS15_01730</name>
</gene>
<dbReference type="InterPro" id="IPR000330">
    <property type="entry name" value="SNF2_N"/>
</dbReference>
<dbReference type="CDD" id="cd18793">
    <property type="entry name" value="SF2_C_SNF"/>
    <property type="match status" value="1"/>
</dbReference>
<dbReference type="Pfam" id="PF00176">
    <property type="entry name" value="SNF2-rel_dom"/>
    <property type="match status" value="1"/>
</dbReference>
<dbReference type="InterPro" id="IPR027417">
    <property type="entry name" value="P-loop_NTPase"/>
</dbReference>
<dbReference type="PROSITE" id="PS51192">
    <property type="entry name" value="HELICASE_ATP_BIND_1"/>
    <property type="match status" value="1"/>
</dbReference>
<dbReference type="AlphaFoldDB" id="A0A7C3N7P7"/>
<keyword evidence="4" id="KW-0067">ATP-binding</keyword>
<dbReference type="CDD" id="cd09178">
    <property type="entry name" value="PLDc_N_Snf2_like"/>
    <property type="match status" value="1"/>
</dbReference>
<dbReference type="GO" id="GO:0004386">
    <property type="term" value="F:helicase activity"/>
    <property type="evidence" value="ECO:0007669"/>
    <property type="project" value="UniProtKB-KW"/>
</dbReference>
<dbReference type="SUPFAM" id="SSF56024">
    <property type="entry name" value="Phospholipase D/nuclease"/>
    <property type="match status" value="1"/>
</dbReference>
<protein>
    <submittedName>
        <fullName evidence="4">Helicase</fullName>
    </submittedName>
</protein>
<keyword evidence="4" id="KW-0347">Helicase</keyword>
<evidence type="ECO:0000256" key="1">
    <source>
        <dbReference type="ARBA" id="ARBA00022801"/>
    </source>
</evidence>
<dbReference type="InterPro" id="IPR025202">
    <property type="entry name" value="PLD-like_dom"/>
</dbReference>
<feature type="domain" description="Helicase C-terminal" evidence="3">
    <location>
        <begin position="711"/>
        <end position="873"/>
    </location>
</feature>
<dbReference type="SUPFAM" id="SSF52540">
    <property type="entry name" value="P-loop containing nucleoside triphosphate hydrolases"/>
    <property type="match status" value="2"/>
</dbReference>
<accession>A0A7C3N7P7</accession>
<evidence type="ECO:0000313" key="4">
    <source>
        <dbReference type="EMBL" id="HFK23363.1"/>
    </source>
</evidence>
<reference evidence="4" key="1">
    <citation type="journal article" date="2020" name="mSystems">
        <title>Genome- and Community-Level Interaction Insights into Carbon Utilization and Element Cycling Functions of Hydrothermarchaeota in Hydrothermal Sediment.</title>
        <authorList>
            <person name="Zhou Z."/>
            <person name="Liu Y."/>
            <person name="Xu W."/>
            <person name="Pan J."/>
            <person name="Luo Z.H."/>
            <person name="Li M."/>
        </authorList>
    </citation>
    <scope>NUCLEOTIDE SEQUENCE [LARGE SCALE GENOMIC DNA]</scope>
    <source>
        <strain evidence="4">SpSt-464</strain>
    </source>
</reference>
<name>A0A7C3N7P7_UNCW3</name>
<dbReference type="Gene3D" id="3.30.870.10">
    <property type="entry name" value="Endonuclease Chain A"/>
    <property type="match status" value="1"/>
</dbReference>
<organism evidence="4">
    <name type="scientific">candidate division WOR-3 bacterium</name>
    <dbReference type="NCBI Taxonomy" id="2052148"/>
    <lineage>
        <taxon>Bacteria</taxon>
        <taxon>Bacteria division WOR-3</taxon>
    </lineage>
</organism>
<evidence type="ECO:0000259" key="2">
    <source>
        <dbReference type="PROSITE" id="PS51192"/>
    </source>
</evidence>
<evidence type="ECO:0000259" key="3">
    <source>
        <dbReference type="PROSITE" id="PS51194"/>
    </source>
</evidence>
<dbReference type="InterPro" id="IPR001650">
    <property type="entry name" value="Helicase_C-like"/>
</dbReference>
<dbReference type="SMART" id="SM00487">
    <property type="entry name" value="DEXDc"/>
    <property type="match status" value="1"/>
</dbReference>
<dbReference type="PANTHER" id="PTHR45766">
    <property type="entry name" value="DNA ANNEALING HELICASE AND ENDONUCLEASE ZRANB3 FAMILY MEMBER"/>
    <property type="match status" value="1"/>
</dbReference>
<dbReference type="GO" id="GO:0005524">
    <property type="term" value="F:ATP binding"/>
    <property type="evidence" value="ECO:0007669"/>
    <property type="project" value="InterPro"/>
</dbReference>
<dbReference type="Gene3D" id="3.40.50.10810">
    <property type="entry name" value="Tandem AAA-ATPase domain"/>
    <property type="match status" value="1"/>
</dbReference>